<comment type="caution">
    <text evidence="3">The sequence shown here is derived from an EMBL/GenBank/DDBJ whole genome shotgun (WGS) entry which is preliminary data.</text>
</comment>
<feature type="chain" id="PRO_5043663169" evidence="2">
    <location>
        <begin position="22"/>
        <end position="209"/>
    </location>
</feature>
<dbReference type="EMBL" id="BLXT01005367">
    <property type="protein sequence ID" value="GFO22310.1"/>
    <property type="molecule type" value="Genomic_DNA"/>
</dbReference>
<sequence length="209" mass="24040">MSGSATVALLLLVALTLVCDSENYGASVKNQRRSVTIVNYHSVPMDASLSPAMKQSLLREVRRIQRIGFERHRRETIRRIKRSWRQDPYDEGPWMMCPTNSHYVTMDHGKDMNYKNITLSDESGYSHIFYEVFCMYDVLASENSDRPNCPKCCRNMKKAMMVMMILIADVYNDNDDDGHDNDDNDGDHDNDDDDDDDGDDDDDDDDVDC</sequence>
<keyword evidence="4" id="KW-1185">Reference proteome</keyword>
<organism evidence="3 4">
    <name type="scientific">Plakobranchus ocellatus</name>
    <dbReference type="NCBI Taxonomy" id="259542"/>
    <lineage>
        <taxon>Eukaryota</taxon>
        <taxon>Metazoa</taxon>
        <taxon>Spiralia</taxon>
        <taxon>Lophotrochozoa</taxon>
        <taxon>Mollusca</taxon>
        <taxon>Gastropoda</taxon>
        <taxon>Heterobranchia</taxon>
        <taxon>Euthyneura</taxon>
        <taxon>Panpulmonata</taxon>
        <taxon>Sacoglossa</taxon>
        <taxon>Placobranchoidea</taxon>
        <taxon>Plakobranchidae</taxon>
        <taxon>Plakobranchus</taxon>
    </lineage>
</organism>
<evidence type="ECO:0000256" key="2">
    <source>
        <dbReference type="SAM" id="SignalP"/>
    </source>
</evidence>
<evidence type="ECO:0000256" key="1">
    <source>
        <dbReference type="SAM" id="MobiDB-lite"/>
    </source>
</evidence>
<feature type="signal peptide" evidence="2">
    <location>
        <begin position="1"/>
        <end position="21"/>
    </location>
</feature>
<gene>
    <name evidence="3" type="ORF">PoB_004881500</name>
</gene>
<feature type="region of interest" description="Disordered" evidence="1">
    <location>
        <begin position="174"/>
        <end position="209"/>
    </location>
</feature>
<name>A0AAV4BSP5_9GAST</name>
<keyword evidence="2" id="KW-0732">Signal</keyword>
<protein>
    <submittedName>
        <fullName evidence="3">Uncharacterized protein</fullName>
    </submittedName>
</protein>
<dbReference type="Proteomes" id="UP000735302">
    <property type="component" value="Unassembled WGS sequence"/>
</dbReference>
<dbReference type="AlphaFoldDB" id="A0AAV4BSP5"/>
<proteinExistence type="predicted"/>
<accession>A0AAV4BSP5</accession>
<evidence type="ECO:0000313" key="3">
    <source>
        <dbReference type="EMBL" id="GFO22310.1"/>
    </source>
</evidence>
<reference evidence="3 4" key="1">
    <citation type="journal article" date="2021" name="Elife">
        <title>Chloroplast acquisition without the gene transfer in kleptoplastic sea slugs, Plakobranchus ocellatus.</title>
        <authorList>
            <person name="Maeda T."/>
            <person name="Takahashi S."/>
            <person name="Yoshida T."/>
            <person name="Shimamura S."/>
            <person name="Takaki Y."/>
            <person name="Nagai Y."/>
            <person name="Toyoda A."/>
            <person name="Suzuki Y."/>
            <person name="Arimoto A."/>
            <person name="Ishii H."/>
            <person name="Satoh N."/>
            <person name="Nishiyama T."/>
            <person name="Hasebe M."/>
            <person name="Maruyama T."/>
            <person name="Minagawa J."/>
            <person name="Obokata J."/>
            <person name="Shigenobu S."/>
        </authorList>
    </citation>
    <scope>NUCLEOTIDE SEQUENCE [LARGE SCALE GENOMIC DNA]</scope>
</reference>
<evidence type="ECO:0000313" key="4">
    <source>
        <dbReference type="Proteomes" id="UP000735302"/>
    </source>
</evidence>